<evidence type="ECO:0000313" key="2">
    <source>
        <dbReference type="Proteomes" id="UP001214638"/>
    </source>
</evidence>
<dbReference type="GeneID" id="94337494"/>
<dbReference type="EMBL" id="JALLKP010000004">
    <property type="protein sequence ID" value="KAK2195521.1"/>
    <property type="molecule type" value="Genomic_DNA"/>
</dbReference>
<reference evidence="1" key="1">
    <citation type="journal article" date="2023" name="Nat. Microbiol.">
        <title>Babesia duncani multi-omics identifies virulence factors and drug targets.</title>
        <authorList>
            <person name="Singh P."/>
            <person name="Lonardi S."/>
            <person name="Liang Q."/>
            <person name="Vydyam P."/>
            <person name="Khabirova E."/>
            <person name="Fang T."/>
            <person name="Gihaz S."/>
            <person name="Thekkiniath J."/>
            <person name="Munshi M."/>
            <person name="Abel S."/>
            <person name="Ciampossin L."/>
            <person name="Batugedara G."/>
            <person name="Gupta M."/>
            <person name="Lu X.M."/>
            <person name="Lenz T."/>
            <person name="Chakravarty S."/>
            <person name="Cornillot E."/>
            <person name="Hu Y."/>
            <person name="Ma W."/>
            <person name="Gonzalez L.M."/>
            <person name="Sanchez S."/>
            <person name="Estrada K."/>
            <person name="Sanchez-Flores A."/>
            <person name="Montero E."/>
            <person name="Harb O.S."/>
            <person name="Le Roch K.G."/>
            <person name="Mamoun C.B."/>
        </authorList>
    </citation>
    <scope>NUCLEOTIDE SEQUENCE</scope>
    <source>
        <strain evidence="1">WA1</strain>
    </source>
</reference>
<evidence type="ECO:0000313" key="1">
    <source>
        <dbReference type="EMBL" id="KAK2195521.1"/>
    </source>
</evidence>
<protein>
    <submittedName>
        <fullName evidence="1">Uncharacterized protein</fullName>
    </submittedName>
</protein>
<organism evidence="1 2">
    <name type="scientific">Babesia duncani</name>
    <dbReference type="NCBI Taxonomy" id="323732"/>
    <lineage>
        <taxon>Eukaryota</taxon>
        <taxon>Sar</taxon>
        <taxon>Alveolata</taxon>
        <taxon>Apicomplexa</taxon>
        <taxon>Aconoidasida</taxon>
        <taxon>Piroplasmida</taxon>
        <taxon>Babesiidae</taxon>
        <taxon>Babesia</taxon>
    </lineage>
</organism>
<gene>
    <name evidence="1" type="ORF">BdWA1_003197</name>
</gene>
<sequence>MNESPIAPGEIKKVVEKARSLPPHCVVSDTSDAIIFRKSCKYCILASPIQGVLTLTCESLVFEPDERDASVDECGYGSFQVHIPVGSILECGCIGGPHGEWRDDPQDEMRCNGFLQVMVSCNNQQEQVKDENPYIQYGISKLISMVAGGVFSSTRPVSPPPPPNPTPTFVLFGFFSQETAHDCTVLLMDAMDASKNRKTPGCVSVPFTSNSLIAKWTELRNESSGASCVPPHVDFVNTGLLDHVVSKSSIFKPWMIEKLLEHLPAPFHLEENSTEPQIPLSLDSLQMK</sequence>
<dbReference type="RefSeq" id="XP_067802364.1">
    <property type="nucleotide sequence ID" value="XM_067948213.1"/>
</dbReference>
<name>A0AAD9UN80_9APIC</name>
<dbReference type="Proteomes" id="UP001214638">
    <property type="component" value="Unassembled WGS sequence"/>
</dbReference>
<dbReference type="AlphaFoldDB" id="A0AAD9UN80"/>
<accession>A0AAD9UN80</accession>
<proteinExistence type="predicted"/>
<keyword evidence="2" id="KW-1185">Reference proteome</keyword>
<dbReference type="KEGG" id="bdw:94337494"/>
<comment type="caution">
    <text evidence="1">The sequence shown here is derived from an EMBL/GenBank/DDBJ whole genome shotgun (WGS) entry which is preliminary data.</text>
</comment>